<feature type="compositionally biased region" description="Basic and acidic residues" evidence="1">
    <location>
        <begin position="271"/>
        <end position="280"/>
    </location>
</feature>
<gene>
    <name evidence="2" type="ORF">Taro_033466</name>
</gene>
<dbReference type="PANTHER" id="PTHR46951:SF2">
    <property type="entry name" value="BED-TYPE DOMAIN-CONTAINING PROTEIN"/>
    <property type="match status" value="1"/>
</dbReference>
<protein>
    <recommendedName>
        <fullName evidence="4">BED-type domain-containing protein</fullName>
    </recommendedName>
</protein>
<feature type="region of interest" description="Disordered" evidence="1">
    <location>
        <begin position="152"/>
        <end position="172"/>
    </location>
</feature>
<evidence type="ECO:0000313" key="3">
    <source>
        <dbReference type="Proteomes" id="UP000652761"/>
    </source>
</evidence>
<sequence>MLQSHLYMGSTTPDETLMLENLASSSLEPEGNCGEELSKDSIERDERRLTELGRRTVEIFALNHIFSKSGFCTAERIGPIRPNRIELARSRFVIRVIRRAGRGPGESSGSGSIRSESIRFAGSATIRNVDTPLVSVPIRRVSRRKPFFPPFSPPFPLRKPTPDLHSRRPKEASYVDLKVAPKKGNSEDIGWQHGTALGSRHNYKCNYCGHTGQGGGVSCLKKHLAGGRLAGYHDVQGCKSVPAEVKRLMIEHLKGVRAETIRKRADRDMHERIISGRQRDEDDDDEPEIYAEYVPDGPDQPLRRTREQTRVESWEAEQRGSFEVGSGSGGSGSRVGGEAQSRRFSNVGYYFTHIPAEVSVPDQQQRQRKRSTAYYLHPAYHYAMKPSYDDDLTAAFTRVVERLSRSALDAADAIDQASINLPT</sequence>
<dbReference type="OrthoDB" id="695134at2759"/>
<feature type="compositionally biased region" description="Basic and acidic residues" evidence="1">
    <location>
        <begin position="301"/>
        <end position="320"/>
    </location>
</feature>
<name>A0A843W086_COLES</name>
<keyword evidence="3" id="KW-1185">Reference proteome</keyword>
<feature type="region of interest" description="Disordered" evidence="1">
    <location>
        <begin position="271"/>
        <end position="339"/>
    </location>
</feature>
<evidence type="ECO:0000313" key="2">
    <source>
        <dbReference type="EMBL" id="MQM00727.1"/>
    </source>
</evidence>
<dbReference type="PANTHER" id="PTHR46951">
    <property type="entry name" value="BED-TYPE DOMAIN-CONTAINING PROTEIN"/>
    <property type="match status" value="1"/>
</dbReference>
<comment type="caution">
    <text evidence="2">The sequence shown here is derived from an EMBL/GenBank/DDBJ whole genome shotgun (WGS) entry which is preliminary data.</text>
</comment>
<evidence type="ECO:0000256" key="1">
    <source>
        <dbReference type="SAM" id="MobiDB-lite"/>
    </source>
</evidence>
<evidence type="ECO:0008006" key="4">
    <source>
        <dbReference type="Google" id="ProtNLM"/>
    </source>
</evidence>
<dbReference type="EMBL" id="NMUH01002558">
    <property type="protein sequence ID" value="MQM00727.1"/>
    <property type="molecule type" value="Genomic_DNA"/>
</dbReference>
<feature type="compositionally biased region" description="Basic and acidic residues" evidence="1">
    <location>
        <begin position="160"/>
        <end position="172"/>
    </location>
</feature>
<dbReference type="AlphaFoldDB" id="A0A843W086"/>
<reference evidence="2" key="1">
    <citation type="submission" date="2017-07" db="EMBL/GenBank/DDBJ databases">
        <title>Taro Niue Genome Assembly and Annotation.</title>
        <authorList>
            <person name="Atibalentja N."/>
            <person name="Keating K."/>
            <person name="Fields C.J."/>
        </authorList>
    </citation>
    <scope>NUCLEOTIDE SEQUENCE</scope>
    <source>
        <strain evidence="2">Niue_2</strain>
        <tissue evidence="2">Leaf</tissue>
    </source>
</reference>
<accession>A0A843W086</accession>
<proteinExistence type="predicted"/>
<organism evidence="2 3">
    <name type="scientific">Colocasia esculenta</name>
    <name type="common">Wild taro</name>
    <name type="synonym">Arum esculentum</name>
    <dbReference type="NCBI Taxonomy" id="4460"/>
    <lineage>
        <taxon>Eukaryota</taxon>
        <taxon>Viridiplantae</taxon>
        <taxon>Streptophyta</taxon>
        <taxon>Embryophyta</taxon>
        <taxon>Tracheophyta</taxon>
        <taxon>Spermatophyta</taxon>
        <taxon>Magnoliopsida</taxon>
        <taxon>Liliopsida</taxon>
        <taxon>Araceae</taxon>
        <taxon>Aroideae</taxon>
        <taxon>Colocasieae</taxon>
        <taxon>Colocasia</taxon>
    </lineage>
</organism>
<dbReference type="Proteomes" id="UP000652761">
    <property type="component" value="Unassembled WGS sequence"/>
</dbReference>
<feature type="compositionally biased region" description="Gly residues" evidence="1">
    <location>
        <begin position="326"/>
        <end position="335"/>
    </location>
</feature>